<sequence length="275" mass="31848">MDENTIPNLVDLKKAVDHYNNEIEMITRKIKNLVLTTQEYEKNLTVQLQNSLIGWLERFSGTSGDPKIFQLPHNMSKVFEIFCRWFLCTLCKYPTVMETTSELSSIIKGFLEGRNRIIELTGQANDMGCDIVMRNDEKPYCVIQCKKSKSIASGEGNNIVLALTGSMVYINCRYGLLMSSEQRELTDNTKKLIDHLSKKSSHHIQHLSSDGIKSIMKQFTMKISLFMINNFMEDLQKNTVKNELTDTVERCEENYKKLKRTFETLNKRVNQFETE</sequence>
<dbReference type="Pfam" id="PF04471">
    <property type="entry name" value="Mrr_cat"/>
    <property type="match status" value="1"/>
</dbReference>
<comment type="caution">
    <text evidence="4">The sequence shown here is derived from an EMBL/GenBank/DDBJ whole genome shotgun (WGS) entry which is preliminary data.</text>
</comment>
<evidence type="ECO:0000313" key="5">
    <source>
        <dbReference type="Proteomes" id="UP000682733"/>
    </source>
</evidence>
<dbReference type="Proteomes" id="UP000677228">
    <property type="component" value="Unassembled WGS sequence"/>
</dbReference>
<evidence type="ECO:0000313" key="3">
    <source>
        <dbReference type="EMBL" id="CAF1424166.1"/>
    </source>
</evidence>
<organism evidence="4 5">
    <name type="scientific">Didymodactylos carnosus</name>
    <dbReference type="NCBI Taxonomy" id="1234261"/>
    <lineage>
        <taxon>Eukaryota</taxon>
        <taxon>Metazoa</taxon>
        <taxon>Spiralia</taxon>
        <taxon>Gnathifera</taxon>
        <taxon>Rotifera</taxon>
        <taxon>Eurotatoria</taxon>
        <taxon>Bdelloidea</taxon>
        <taxon>Philodinida</taxon>
        <taxon>Philodinidae</taxon>
        <taxon>Didymodactylos</taxon>
    </lineage>
</organism>
<feature type="domain" description="Restriction endonuclease type IV Mrr" evidence="2">
    <location>
        <begin position="103"/>
        <end position="195"/>
    </location>
</feature>
<dbReference type="InterPro" id="IPR007560">
    <property type="entry name" value="Restrct_endonuc_IV_Mrr"/>
</dbReference>
<keyword evidence="1" id="KW-0175">Coiled coil</keyword>
<dbReference type="GO" id="GO:0004519">
    <property type="term" value="F:endonuclease activity"/>
    <property type="evidence" value="ECO:0007669"/>
    <property type="project" value="InterPro"/>
</dbReference>
<evidence type="ECO:0000259" key="2">
    <source>
        <dbReference type="Pfam" id="PF04471"/>
    </source>
</evidence>
<dbReference type="GO" id="GO:0009307">
    <property type="term" value="P:DNA restriction-modification system"/>
    <property type="evidence" value="ECO:0007669"/>
    <property type="project" value="InterPro"/>
</dbReference>
<accession>A0A8S2SHI4</accession>
<proteinExistence type="predicted"/>
<dbReference type="AlphaFoldDB" id="A0A8S2SHI4"/>
<reference evidence="4" key="1">
    <citation type="submission" date="2021-02" db="EMBL/GenBank/DDBJ databases">
        <authorList>
            <person name="Nowell W R."/>
        </authorList>
    </citation>
    <scope>NUCLEOTIDE SEQUENCE</scope>
</reference>
<dbReference type="GO" id="GO:0003677">
    <property type="term" value="F:DNA binding"/>
    <property type="evidence" value="ECO:0007669"/>
    <property type="project" value="InterPro"/>
</dbReference>
<name>A0A8S2SHI4_9BILA</name>
<feature type="coiled-coil region" evidence="1">
    <location>
        <begin position="241"/>
        <end position="275"/>
    </location>
</feature>
<evidence type="ECO:0000313" key="4">
    <source>
        <dbReference type="EMBL" id="CAF4223751.1"/>
    </source>
</evidence>
<dbReference type="EMBL" id="CAJOBA010049437">
    <property type="protein sequence ID" value="CAF4223751.1"/>
    <property type="molecule type" value="Genomic_DNA"/>
</dbReference>
<gene>
    <name evidence="3" type="ORF">OVA965_LOCUS33793</name>
    <name evidence="4" type="ORF">TMI583_LOCUS34690</name>
</gene>
<evidence type="ECO:0000256" key="1">
    <source>
        <dbReference type="SAM" id="Coils"/>
    </source>
</evidence>
<dbReference type="Proteomes" id="UP000682733">
    <property type="component" value="Unassembled WGS sequence"/>
</dbReference>
<dbReference type="EMBL" id="CAJNOK010027673">
    <property type="protein sequence ID" value="CAF1424166.1"/>
    <property type="molecule type" value="Genomic_DNA"/>
</dbReference>
<protein>
    <recommendedName>
        <fullName evidence="2">Restriction endonuclease type IV Mrr domain-containing protein</fullName>
    </recommendedName>
</protein>
<feature type="coiled-coil region" evidence="1">
    <location>
        <begin position="9"/>
        <end position="36"/>
    </location>
</feature>